<keyword evidence="4" id="KW-1185">Reference proteome</keyword>
<feature type="compositionally biased region" description="Basic residues" evidence="1">
    <location>
        <begin position="410"/>
        <end position="432"/>
    </location>
</feature>
<evidence type="ECO:0000256" key="1">
    <source>
        <dbReference type="SAM" id="MobiDB-lite"/>
    </source>
</evidence>
<proteinExistence type="predicted"/>
<dbReference type="PROSITE" id="PS51391">
    <property type="entry name" value="CID"/>
    <property type="match status" value="1"/>
</dbReference>
<feature type="region of interest" description="Disordered" evidence="1">
    <location>
        <begin position="186"/>
        <end position="207"/>
    </location>
</feature>
<protein>
    <submittedName>
        <fullName evidence="3">RNA polymerase II-binding domain protein</fullName>
    </submittedName>
</protein>
<dbReference type="Gene3D" id="1.25.40.90">
    <property type="match status" value="1"/>
</dbReference>
<evidence type="ECO:0000259" key="2">
    <source>
        <dbReference type="PROSITE" id="PS51391"/>
    </source>
</evidence>
<accession>A0AA38R9A7</accession>
<feature type="compositionally biased region" description="Low complexity" evidence="1">
    <location>
        <begin position="347"/>
        <end position="360"/>
    </location>
</feature>
<dbReference type="EMBL" id="JANBVO010000026">
    <property type="protein sequence ID" value="KAJ9139394.1"/>
    <property type="molecule type" value="Genomic_DNA"/>
</dbReference>
<feature type="compositionally biased region" description="Pro residues" evidence="1">
    <location>
        <begin position="486"/>
        <end position="506"/>
    </location>
</feature>
<feature type="compositionally biased region" description="Pro residues" evidence="1">
    <location>
        <begin position="522"/>
        <end position="544"/>
    </location>
</feature>
<dbReference type="PANTHER" id="PTHR12323">
    <property type="entry name" value="SR-RELATED CTD ASSOCIATED FACTOR 6"/>
    <property type="match status" value="1"/>
</dbReference>
<dbReference type="Proteomes" id="UP001174694">
    <property type="component" value="Unassembled WGS sequence"/>
</dbReference>
<dbReference type="GO" id="GO:0048471">
    <property type="term" value="C:perinuclear region of cytoplasm"/>
    <property type="evidence" value="ECO:0007669"/>
    <property type="project" value="TreeGrafter"/>
</dbReference>
<feature type="compositionally biased region" description="Low complexity" evidence="1">
    <location>
        <begin position="398"/>
        <end position="409"/>
    </location>
</feature>
<feature type="compositionally biased region" description="Pro residues" evidence="1">
    <location>
        <begin position="573"/>
        <end position="585"/>
    </location>
</feature>
<dbReference type="AlphaFoldDB" id="A0AA38R9A7"/>
<feature type="compositionally biased region" description="Low complexity" evidence="1">
    <location>
        <begin position="507"/>
        <end position="521"/>
    </location>
</feature>
<dbReference type="GO" id="GO:0006874">
    <property type="term" value="P:intracellular calcium ion homeostasis"/>
    <property type="evidence" value="ECO:0007669"/>
    <property type="project" value="TreeGrafter"/>
</dbReference>
<dbReference type="InterPro" id="IPR008942">
    <property type="entry name" value="ENTH_VHS"/>
</dbReference>
<comment type="caution">
    <text evidence="3">The sequence shown here is derived from an EMBL/GenBank/DDBJ whole genome shotgun (WGS) entry which is preliminary data.</text>
</comment>
<gene>
    <name evidence="3" type="ORF">NKR23_g7968</name>
</gene>
<feature type="compositionally biased region" description="Low complexity" evidence="1">
    <location>
        <begin position="186"/>
        <end position="198"/>
    </location>
</feature>
<dbReference type="Pfam" id="PF04818">
    <property type="entry name" value="CID"/>
    <property type="match status" value="1"/>
</dbReference>
<sequence>MASAELAIAKASFAAVLFKPDPASCSRDDIEQFHGLLGAAIDRCSPANVQKCKRWALQHLVRSPARVASLGKYLVALAGSFTADVDKQKDSGGVGKTARPSAKRKRLHILYVLSDIFYHVKFRDHNDAFFGNITPFLPPLFRSAASFSNAPKHIRKLESLVDIWRDRGYFSPELIDKLRAAIAGDAAPAGPDETAPADKGAPSATNKAKEAPFIMPSMHGDPTTPWYDLPAANWLPVIEPNSTRPMNPGMIRPLQLAPGPADKGLIEAVKKLLVDVDRIYARDLRLDDDDGASRLDVDQMGEVVERDEITGEVVGGTTYYGWSRAFCERMQARRKKGLGGGDGPRGRGSSRSSRRSSQSRSRSRGRSSSRSSSARPAFKRRRLSSASRSRSRDMARPGSVSRSGSNTRSSSRRYRRSRSHSRSRSRSGGYRRRGSDSRGASRSPGYSPPPAIPPTLRAGAHPPPPPPGPGTYGSAYDSNAPNPRFAQPPPFPPPGMPPIPPPPPPAQQQQQQQPGAYGAWNVPPPPPPPAQYQGHWPPPPPPPVAGGNPPAAQAWFVNPAASQPWSGGWGQNAPPPPPPPPPPPAGQQGGYQYGRGGSGGYRGQGRGGYGRGRGW</sequence>
<feature type="region of interest" description="Disordered" evidence="1">
    <location>
        <begin position="334"/>
        <end position="615"/>
    </location>
</feature>
<feature type="compositionally biased region" description="Gly residues" evidence="1">
    <location>
        <begin position="587"/>
        <end position="615"/>
    </location>
</feature>
<dbReference type="InterPro" id="IPR006569">
    <property type="entry name" value="CID_dom"/>
</dbReference>
<feature type="compositionally biased region" description="Low complexity" evidence="1">
    <location>
        <begin position="545"/>
        <end position="554"/>
    </location>
</feature>
<name>A0AA38R9A7_9PEZI</name>
<reference evidence="3" key="1">
    <citation type="submission" date="2022-07" db="EMBL/GenBank/DDBJ databases">
        <title>Fungi with potential for degradation of polypropylene.</title>
        <authorList>
            <person name="Gostincar C."/>
        </authorList>
    </citation>
    <scope>NUCLEOTIDE SEQUENCE</scope>
    <source>
        <strain evidence="3">EXF-13308</strain>
    </source>
</reference>
<feature type="domain" description="CID" evidence="2">
    <location>
        <begin position="25"/>
        <end position="186"/>
    </location>
</feature>
<evidence type="ECO:0000313" key="3">
    <source>
        <dbReference type="EMBL" id="KAJ9139394.1"/>
    </source>
</evidence>
<organism evidence="3 4">
    <name type="scientific">Pleurostoma richardsiae</name>
    <dbReference type="NCBI Taxonomy" id="41990"/>
    <lineage>
        <taxon>Eukaryota</taxon>
        <taxon>Fungi</taxon>
        <taxon>Dikarya</taxon>
        <taxon>Ascomycota</taxon>
        <taxon>Pezizomycotina</taxon>
        <taxon>Sordariomycetes</taxon>
        <taxon>Sordariomycetidae</taxon>
        <taxon>Calosphaeriales</taxon>
        <taxon>Pleurostomataceae</taxon>
        <taxon>Pleurostoma</taxon>
    </lineage>
</organism>
<evidence type="ECO:0000313" key="4">
    <source>
        <dbReference type="Proteomes" id="UP001174694"/>
    </source>
</evidence>
<dbReference type="PANTHER" id="PTHR12323:SF0">
    <property type="entry name" value="CALCIUM HOMEOSTASIS ENDOPLASMIC RETICULUM PROTEIN"/>
    <property type="match status" value="1"/>
</dbReference>